<protein>
    <recommendedName>
        <fullName evidence="4">Lipoprotein</fullName>
    </recommendedName>
</protein>
<reference evidence="2 3" key="1">
    <citation type="submission" date="2007-06" db="EMBL/GenBank/DDBJ databases">
        <authorList>
            <person name="Shimkets L."/>
            <person name="Ferriera S."/>
            <person name="Johnson J."/>
            <person name="Kravitz S."/>
            <person name="Beeson K."/>
            <person name="Sutton G."/>
            <person name="Rogers Y.-H."/>
            <person name="Friedman R."/>
            <person name="Frazier M."/>
            <person name="Venter J.C."/>
        </authorList>
    </citation>
    <scope>NUCLEOTIDE SEQUENCE [LARGE SCALE GENOMIC DNA]</scope>
    <source>
        <strain evidence="2 3">SIR-1</strain>
    </source>
</reference>
<dbReference type="RefSeq" id="WP_006975658.1">
    <property type="nucleotide sequence ID" value="NZ_ABCS01000100.1"/>
</dbReference>
<dbReference type="AlphaFoldDB" id="A6GG18"/>
<keyword evidence="3" id="KW-1185">Reference proteome</keyword>
<comment type="caution">
    <text evidence="2">The sequence shown here is derived from an EMBL/GenBank/DDBJ whole genome shotgun (WGS) entry which is preliminary data.</text>
</comment>
<sequence>MTTLKSLSPAFALAALAGLVLSGCGDDGGPCGLTCPDLGLAEGNASISGVVSIDAFFGAVLAVRDAAATVSGNVRGELEGIAASLEIEGYQELSFDELALAVQGGLQAKFEANLEGNLVISYEPPRCQANVDVAVQAAAECDVDVDPGMIEVQCMGSCEVSAEVAAQCEAEGTLECTGKAPDFSCSGTCSGSCQLEASAACSGSCRGTCDGECSACVGGECETDGMGNITNCSGSCSGGCEGTCELEAGGECGGRCEGECTYMPAEGGCEAGATAKCDVSAMADVECQGGCEGDVQPPEVSAECQASVEAKAEASVECTPPSLSVEFQFAAGLDADAQAEFKIWLEGFKTRFAGLVAASAKLDSVSGALEGLASASISVVPDAIAEIQGSGELSISVVTGLGCALTEVEAVGTALSSATADVTGSLNAVAMVSASVGN</sequence>
<feature type="signal peptide" evidence="1">
    <location>
        <begin position="1"/>
        <end position="22"/>
    </location>
</feature>
<name>A6GG18_9BACT</name>
<dbReference type="EMBL" id="ABCS01000100">
    <property type="protein sequence ID" value="EDM75205.1"/>
    <property type="molecule type" value="Genomic_DNA"/>
</dbReference>
<evidence type="ECO:0000256" key="1">
    <source>
        <dbReference type="SAM" id="SignalP"/>
    </source>
</evidence>
<dbReference type="Proteomes" id="UP000005801">
    <property type="component" value="Unassembled WGS sequence"/>
</dbReference>
<evidence type="ECO:0000313" key="3">
    <source>
        <dbReference type="Proteomes" id="UP000005801"/>
    </source>
</evidence>
<evidence type="ECO:0008006" key="4">
    <source>
        <dbReference type="Google" id="ProtNLM"/>
    </source>
</evidence>
<gene>
    <name evidence="2" type="ORF">PPSIR1_41049</name>
</gene>
<organism evidence="2 3">
    <name type="scientific">Plesiocystis pacifica SIR-1</name>
    <dbReference type="NCBI Taxonomy" id="391625"/>
    <lineage>
        <taxon>Bacteria</taxon>
        <taxon>Pseudomonadati</taxon>
        <taxon>Myxococcota</taxon>
        <taxon>Polyangia</taxon>
        <taxon>Nannocystales</taxon>
        <taxon>Nannocystaceae</taxon>
        <taxon>Plesiocystis</taxon>
    </lineage>
</organism>
<proteinExistence type="predicted"/>
<evidence type="ECO:0000313" key="2">
    <source>
        <dbReference type="EMBL" id="EDM75205.1"/>
    </source>
</evidence>
<dbReference type="STRING" id="391625.PPSIR1_41049"/>
<keyword evidence="1" id="KW-0732">Signal</keyword>
<accession>A6GG18</accession>
<feature type="chain" id="PRO_5002697836" description="Lipoprotein" evidence="1">
    <location>
        <begin position="23"/>
        <end position="438"/>
    </location>
</feature>
<dbReference type="PROSITE" id="PS51257">
    <property type="entry name" value="PROKAR_LIPOPROTEIN"/>
    <property type="match status" value="1"/>
</dbReference>